<sequence>MRKSAKLHVYGKTARQRAQEVEEADICQTHGKMRVGPSTILHDPLQSQIGSNGFTGQLNL</sequence>
<gene>
    <name evidence="2" type="ORF">DPMN_131057</name>
</gene>
<evidence type="ECO:0000313" key="3">
    <source>
        <dbReference type="Proteomes" id="UP000828390"/>
    </source>
</evidence>
<feature type="region of interest" description="Disordered" evidence="1">
    <location>
        <begin position="35"/>
        <end position="60"/>
    </location>
</feature>
<dbReference type="AlphaFoldDB" id="A0A9D4JZQ1"/>
<feature type="compositionally biased region" description="Polar residues" evidence="1">
    <location>
        <begin position="45"/>
        <end position="60"/>
    </location>
</feature>
<organism evidence="2 3">
    <name type="scientific">Dreissena polymorpha</name>
    <name type="common">Zebra mussel</name>
    <name type="synonym">Mytilus polymorpha</name>
    <dbReference type="NCBI Taxonomy" id="45954"/>
    <lineage>
        <taxon>Eukaryota</taxon>
        <taxon>Metazoa</taxon>
        <taxon>Spiralia</taxon>
        <taxon>Lophotrochozoa</taxon>
        <taxon>Mollusca</taxon>
        <taxon>Bivalvia</taxon>
        <taxon>Autobranchia</taxon>
        <taxon>Heteroconchia</taxon>
        <taxon>Euheterodonta</taxon>
        <taxon>Imparidentia</taxon>
        <taxon>Neoheterodontei</taxon>
        <taxon>Myida</taxon>
        <taxon>Dreissenoidea</taxon>
        <taxon>Dreissenidae</taxon>
        <taxon>Dreissena</taxon>
    </lineage>
</organism>
<protein>
    <submittedName>
        <fullName evidence="2">Uncharacterized protein</fullName>
    </submittedName>
</protein>
<evidence type="ECO:0000256" key="1">
    <source>
        <dbReference type="SAM" id="MobiDB-lite"/>
    </source>
</evidence>
<reference evidence="2" key="1">
    <citation type="journal article" date="2019" name="bioRxiv">
        <title>The Genome of the Zebra Mussel, Dreissena polymorpha: A Resource for Invasive Species Research.</title>
        <authorList>
            <person name="McCartney M.A."/>
            <person name="Auch B."/>
            <person name="Kono T."/>
            <person name="Mallez S."/>
            <person name="Zhang Y."/>
            <person name="Obille A."/>
            <person name="Becker A."/>
            <person name="Abrahante J.E."/>
            <person name="Garbe J."/>
            <person name="Badalamenti J.P."/>
            <person name="Herman A."/>
            <person name="Mangelson H."/>
            <person name="Liachko I."/>
            <person name="Sullivan S."/>
            <person name="Sone E.D."/>
            <person name="Koren S."/>
            <person name="Silverstein K.A.T."/>
            <person name="Beckman K.B."/>
            <person name="Gohl D.M."/>
        </authorList>
    </citation>
    <scope>NUCLEOTIDE SEQUENCE</scope>
    <source>
        <strain evidence="2">Duluth1</strain>
        <tissue evidence="2">Whole animal</tissue>
    </source>
</reference>
<reference evidence="2" key="2">
    <citation type="submission" date="2020-11" db="EMBL/GenBank/DDBJ databases">
        <authorList>
            <person name="McCartney M.A."/>
            <person name="Auch B."/>
            <person name="Kono T."/>
            <person name="Mallez S."/>
            <person name="Becker A."/>
            <person name="Gohl D.M."/>
            <person name="Silverstein K.A.T."/>
            <person name="Koren S."/>
            <person name="Bechman K.B."/>
            <person name="Herman A."/>
            <person name="Abrahante J.E."/>
            <person name="Garbe J."/>
        </authorList>
    </citation>
    <scope>NUCLEOTIDE SEQUENCE</scope>
    <source>
        <strain evidence="2">Duluth1</strain>
        <tissue evidence="2">Whole animal</tissue>
    </source>
</reference>
<proteinExistence type="predicted"/>
<accession>A0A9D4JZQ1</accession>
<name>A0A9D4JZQ1_DREPO</name>
<keyword evidence="3" id="KW-1185">Reference proteome</keyword>
<evidence type="ECO:0000313" key="2">
    <source>
        <dbReference type="EMBL" id="KAH3829069.1"/>
    </source>
</evidence>
<comment type="caution">
    <text evidence="2">The sequence shown here is derived from an EMBL/GenBank/DDBJ whole genome shotgun (WGS) entry which is preliminary data.</text>
</comment>
<dbReference type="EMBL" id="JAIWYP010000005">
    <property type="protein sequence ID" value="KAH3829069.1"/>
    <property type="molecule type" value="Genomic_DNA"/>
</dbReference>
<dbReference type="Proteomes" id="UP000828390">
    <property type="component" value="Unassembled WGS sequence"/>
</dbReference>